<gene>
    <name evidence="1" type="ORF">TRIUR3_03018</name>
</gene>
<proteinExistence type="predicted"/>
<reference evidence="1" key="1">
    <citation type="journal article" date="2013" name="Nature">
        <title>Draft genome of the wheat A-genome progenitor Triticum urartu.</title>
        <authorList>
            <person name="Ling H.Q."/>
            <person name="Zhao S."/>
            <person name="Liu D."/>
            <person name="Wang J."/>
            <person name="Sun H."/>
            <person name="Zhang C."/>
            <person name="Fan H."/>
            <person name="Li D."/>
            <person name="Dong L."/>
            <person name="Tao Y."/>
            <person name="Gao C."/>
            <person name="Wu H."/>
            <person name="Li Y."/>
            <person name="Cui Y."/>
            <person name="Guo X."/>
            <person name="Zheng S."/>
            <person name="Wang B."/>
            <person name="Yu K."/>
            <person name="Liang Q."/>
            <person name="Yang W."/>
            <person name="Lou X."/>
            <person name="Chen J."/>
            <person name="Feng M."/>
            <person name="Jian J."/>
            <person name="Zhang X."/>
            <person name="Luo G."/>
            <person name="Jiang Y."/>
            <person name="Liu J."/>
            <person name="Wang Z."/>
            <person name="Sha Y."/>
            <person name="Zhang B."/>
            <person name="Wu H."/>
            <person name="Tang D."/>
            <person name="Shen Q."/>
            <person name="Xue P."/>
            <person name="Zou S."/>
            <person name="Wang X."/>
            <person name="Liu X."/>
            <person name="Wang F."/>
            <person name="Yang Y."/>
            <person name="An X."/>
            <person name="Dong Z."/>
            <person name="Zhang K."/>
            <person name="Zhang X."/>
            <person name="Luo M.C."/>
            <person name="Dvorak J."/>
            <person name="Tong Y."/>
            <person name="Wang J."/>
            <person name="Yang H."/>
            <person name="Li Z."/>
            <person name="Wang D."/>
            <person name="Zhang A."/>
            <person name="Wang J."/>
        </authorList>
    </citation>
    <scope>NUCLEOTIDE SEQUENCE</scope>
</reference>
<protein>
    <submittedName>
        <fullName evidence="1">Uncharacterized protein</fullName>
    </submittedName>
</protein>
<evidence type="ECO:0000313" key="1">
    <source>
        <dbReference type="EMBL" id="EMS55540.1"/>
    </source>
</evidence>
<name>M7ZT83_TRIUA</name>
<dbReference type="AlphaFoldDB" id="M7ZT83"/>
<accession>M7ZT83</accession>
<organism evidence="1">
    <name type="scientific">Triticum urartu</name>
    <name type="common">Red wild einkorn</name>
    <name type="synonym">Crithodium urartu</name>
    <dbReference type="NCBI Taxonomy" id="4572"/>
    <lineage>
        <taxon>Eukaryota</taxon>
        <taxon>Viridiplantae</taxon>
        <taxon>Streptophyta</taxon>
        <taxon>Embryophyta</taxon>
        <taxon>Tracheophyta</taxon>
        <taxon>Spermatophyta</taxon>
        <taxon>Magnoliopsida</taxon>
        <taxon>Liliopsida</taxon>
        <taxon>Poales</taxon>
        <taxon>Poaceae</taxon>
        <taxon>BOP clade</taxon>
        <taxon>Pooideae</taxon>
        <taxon>Triticodae</taxon>
        <taxon>Triticeae</taxon>
        <taxon>Triticinae</taxon>
        <taxon>Triticum</taxon>
    </lineage>
</organism>
<dbReference type="EMBL" id="KD169364">
    <property type="protein sequence ID" value="EMS55540.1"/>
    <property type="molecule type" value="Genomic_DNA"/>
</dbReference>
<sequence>MAASVLTDTLLDSSLPIASTSRALPSSATRGQPGSSTLLPASSTGAGTAVVCAVHGQDTTIQDQAFPTMFVSGGDVFVDYEDVCGDFLNLKMLYRFGILKMVIWIECAYICS</sequence>